<keyword evidence="1" id="KW-0812">Transmembrane</keyword>
<dbReference type="Proteomes" id="UP001651690">
    <property type="component" value="Unassembled WGS sequence"/>
</dbReference>
<keyword evidence="1" id="KW-1133">Transmembrane helix</keyword>
<evidence type="ECO:0000256" key="1">
    <source>
        <dbReference type="SAM" id="Phobius"/>
    </source>
</evidence>
<dbReference type="EMBL" id="JANDBD010000004">
    <property type="protein sequence ID" value="MCP9272588.1"/>
    <property type="molecule type" value="Genomic_DNA"/>
</dbReference>
<reference evidence="2 3" key="1">
    <citation type="submission" date="2022-06" db="EMBL/GenBank/DDBJ databases">
        <title>Mycolicibacterium sp. CAU 1645 isolated from seawater.</title>
        <authorList>
            <person name="Kim W."/>
        </authorList>
    </citation>
    <scope>NUCLEOTIDE SEQUENCE [LARGE SCALE GENOMIC DNA]</scope>
    <source>
        <strain evidence="2 3">CAU 1645</strain>
    </source>
</reference>
<dbReference type="RefSeq" id="WP_255059805.1">
    <property type="nucleotide sequence ID" value="NZ_JANDBD010000004.1"/>
</dbReference>
<accession>A0ABT1M0B0</accession>
<dbReference type="PROSITE" id="PS51257">
    <property type="entry name" value="PROKAR_LIPOPROTEIN"/>
    <property type="match status" value="1"/>
</dbReference>
<organism evidence="2 3">
    <name type="scientific">Mycolicibacterium arenosum</name>
    <dbReference type="NCBI Taxonomy" id="2952157"/>
    <lineage>
        <taxon>Bacteria</taxon>
        <taxon>Bacillati</taxon>
        <taxon>Actinomycetota</taxon>
        <taxon>Actinomycetes</taxon>
        <taxon>Mycobacteriales</taxon>
        <taxon>Mycobacteriaceae</taxon>
        <taxon>Mycolicibacterium</taxon>
    </lineage>
</organism>
<protein>
    <recommendedName>
        <fullName evidence="4">Transmembrane protein</fullName>
    </recommendedName>
</protein>
<keyword evidence="3" id="KW-1185">Reference proteome</keyword>
<name>A0ABT1M0B0_9MYCO</name>
<evidence type="ECO:0000313" key="2">
    <source>
        <dbReference type="EMBL" id="MCP9272588.1"/>
    </source>
</evidence>
<evidence type="ECO:0000313" key="3">
    <source>
        <dbReference type="Proteomes" id="UP001651690"/>
    </source>
</evidence>
<comment type="caution">
    <text evidence="2">The sequence shown here is derived from an EMBL/GenBank/DDBJ whole genome shotgun (WGS) entry which is preliminary data.</text>
</comment>
<sequence length="98" mass="10617">MPAPVRVALRLLGLLLLLLSAACLVLVFVPGPRAVAEVLGVSCAYSRNGPSEQCSSWDAVKLLWTGVWVFAILGLVLRLTTRRPGQGPRVLDLRRLRG</sequence>
<gene>
    <name evidence="2" type="ORF">NM203_10380</name>
</gene>
<proteinExistence type="predicted"/>
<keyword evidence="1" id="KW-0472">Membrane</keyword>
<feature type="transmembrane region" description="Helical" evidence="1">
    <location>
        <begin position="60"/>
        <end position="79"/>
    </location>
</feature>
<evidence type="ECO:0008006" key="4">
    <source>
        <dbReference type="Google" id="ProtNLM"/>
    </source>
</evidence>